<dbReference type="RefSeq" id="XP_001318169.1">
    <property type="nucleotide sequence ID" value="XM_001318134.1"/>
</dbReference>
<name>A2EN38_TRIV3</name>
<dbReference type="VEuPathDB" id="TrichDB:TVAG_087240"/>
<keyword evidence="2" id="KW-0472">Membrane</keyword>
<dbReference type="Proteomes" id="UP000001542">
    <property type="component" value="Unassembled WGS sequence"/>
</dbReference>
<evidence type="ECO:0008006" key="5">
    <source>
        <dbReference type="Google" id="ProtNLM"/>
    </source>
</evidence>
<dbReference type="Gene3D" id="3.80.10.10">
    <property type="entry name" value="Ribonuclease Inhibitor"/>
    <property type="match status" value="1"/>
</dbReference>
<accession>A2EN38</accession>
<keyword evidence="2" id="KW-1133">Transmembrane helix</keyword>
<dbReference type="PANTHER" id="PTHR45661:SF3">
    <property type="entry name" value="IG-LIKE DOMAIN-CONTAINING PROTEIN"/>
    <property type="match status" value="1"/>
</dbReference>
<dbReference type="InterPro" id="IPR026906">
    <property type="entry name" value="LRR_5"/>
</dbReference>
<dbReference type="VEuPathDB" id="TrichDB:TVAGG3_0334690"/>
<protein>
    <recommendedName>
        <fullName evidence="5">Surface antigen BspA-like</fullName>
    </recommendedName>
</protein>
<dbReference type="KEGG" id="tva:4763818"/>
<feature type="compositionally biased region" description="Pro residues" evidence="1">
    <location>
        <begin position="164"/>
        <end position="192"/>
    </location>
</feature>
<dbReference type="Pfam" id="PF13306">
    <property type="entry name" value="LRR_5"/>
    <property type="match status" value="1"/>
</dbReference>
<feature type="transmembrane region" description="Helical" evidence="2">
    <location>
        <begin position="211"/>
        <end position="236"/>
    </location>
</feature>
<proteinExistence type="predicted"/>
<keyword evidence="2" id="KW-0812">Transmembrane</keyword>
<reference evidence="3" key="1">
    <citation type="submission" date="2006-10" db="EMBL/GenBank/DDBJ databases">
        <authorList>
            <person name="Amadeo P."/>
            <person name="Zhao Q."/>
            <person name="Wortman J."/>
            <person name="Fraser-Liggett C."/>
            <person name="Carlton J."/>
        </authorList>
    </citation>
    <scope>NUCLEOTIDE SEQUENCE</scope>
    <source>
        <strain evidence="3">G3</strain>
    </source>
</reference>
<organism evidence="3 4">
    <name type="scientific">Trichomonas vaginalis (strain ATCC PRA-98 / G3)</name>
    <dbReference type="NCBI Taxonomy" id="412133"/>
    <lineage>
        <taxon>Eukaryota</taxon>
        <taxon>Metamonada</taxon>
        <taxon>Parabasalia</taxon>
        <taxon>Trichomonadida</taxon>
        <taxon>Trichomonadidae</taxon>
        <taxon>Trichomonas</taxon>
    </lineage>
</organism>
<dbReference type="EMBL" id="DS113436">
    <property type="protein sequence ID" value="EAY05946.1"/>
    <property type="molecule type" value="Genomic_DNA"/>
</dbReference>
<evidence type="ECO:0000256" key="2">
    <source>
        <dbReference type="SAM" id="Phobius"/>
    </source>
</evidence>
<dbReference type="InParanoid" id="A2EN38"/>
<dbReference type="STRING" id="5722.A2EN38"/>
<dbReference type="SUPFAM" id="SSF52058">
    <property type="entry name" value="L domain-like"/>
    <property type="match status" value="1"/>
</dbReference>
<dbReference type="InterPro" id="IPR032675">
    <property type="entry name" value="LRR_dom_sf"/>
</dbReference>
<dbReference type="InterPro" id="IPR053139">
    <property type="entry name" value="Surface_bspA-like"/>
</dbReference>
<dbReference type="PANTHER" id="PTHR45661">
    <property type="entry name" value="SURFACE ANTIGEN"/>
    <property type="match status" value="1"/>
</dbReference>
<dbReference type="SMR" id="A2EN38"/>
<dbReference type="AlphaFoldDB" id="A2EN38"/>
<keyword evidence="4" id="KW-1185">Reference proteome</keyword>
<sequence length="257" mass="28165">MITSIGAGCFQQCTALKSITLPKSLKRINKQAFTQSSIQNLIIPENVSKIVGEAFLNMPELETIVFNGVINSIEEFPFAYCPKLRSITFLNNIINASDYFLGDEVEALREFIYCGNDEVKGDFLYKYAGTEGFVASVGDYYKHEKIGGITAKVTSLCHSPYVPTPAPTPAPSPLPTEKPTPNPTEKPTPNPTEEPKPQTPTEKPANSKRRVVVITSSAVGGAILLIVIIVIIVVVFTKKSVWRKKETLTESLLTQTV</sequence>
<evidence type="ECO:0000313" key="3">
    <source>
        <dbReference type="EMBL" id="EAY05946.1"/>
    </source>
</evidence>
<reference evidence="3" key="2">
    <citation type="journal article" date="2007" name="Science">
        <title>Draft genome sequence of the sexually transmitted pathogen Trichomonas vaginalis.</title>
        <authorList>
            <person name="Carlton J.M."/>
            <person name="Hirt R.P."/>
            <person name="Silva J.C."/>
            <person name="Delcher A.L."/>
            <person name="Schatz M."/>
            <person name="Zhao Q."/>
            <person name="Wortman J.R."/>
            <person name="Bidwell S.L."/>
            <person name="Alsmark U.C.M."/>
            <person name="Besteiro S."/>
            <person name="Sicheritz-Ponten T."/>
            <person name="Noel C.J."/>
            <person name="Dacks J.B."/>
            <person name="Foster P.G."/>
            <person name="Simillion C."/>
            <person name="Van de Peer Y."/>
            <person name="Miranda-Saavedra D."/>
            <person name="Barton G.J."/>
            <person name="Westrop G.D."/>
            <person name="Mueller S."/>
            <person name="Dessi D."/>
            <person name="Fiori P.L."/>
            <person name="Ren Q."/>
            <person name="Paulsen I."/>
            <person name="Zhang H."/>
            <person name="Bastida-Corcuera F.D."/>
            <person name="Simoes-Barbosa A."/>
            <person name="Brown M.T."/>
            <person name="Hayes R.D."/>
            <person name="Mukherjee M."/>
            <person name="Okumura C.Y."/>
            <person name="Schneider R."/>
            <person name="Smith A.J."/>
            <person name="Vanacova S."/>
            <person name="Villalvazo M."/>
            <person name="Haas B.J."/>
            <person name="Pertea M."/>
            <person name="Feldblyum T.V."/>
            <person name="Utterback T.R."/>
            <person name="Shu C.L."/>
            <person name="Osoegawa K."/>
            <person name="de Jong P.J."/>
            <person name="Hrdy I."/>
            <person name="Horvathova L."/>
            <person name="Zubacova Z."/>
            <person name="Dolezal P."/>
            <person name="Malik S.B."/>
            <person name="Logsdon J.M. Jr."/>
            <person name="Henze K."/>
            <person name="Gupta A."/>
            <person name="Wang C.C."/>
            <person name="Dunne R.L."/>
            <person name="Upcroft J.A."/>
            <person name="Upcroft P."/>
            <person name="White O."/>
            <person name="Salzberg S.L."/>
            <person name="Tang P."/>
            <person name="Chiu C.-H."/>
            <person name="Lee Y.-S."/>
            <person name="Embley T.M."/>
            <person name="Coombs G.H."/>
            <person name="Mottram J.C."/>
            <person name="Tachezy J."/>
            <person name="Fraser-Liggett C.M."/>
            <person name="Johnson P.J."/>
        </authorList>
    </citation>
    <scope>NUCLEOTIDE SEQUENCE [LARGE SCALE GENOMIC DNA]</scope>
    <source>
        <strain evidence="3">G3</strain>
    </source>
</reference>
<gene>
    <name evidence="3" type="ORF">TVAG_087240</name>
</gene>
<evidence type="ECO:0000313" key="4">
    <source>
        <dbReference type="Proteomes" id="UP000001542"/>
    </source>
</evidence>
<feature type="region of interest" description="Disordered" evidence="1">
    <location>
        <begin position="164"/>
        <end position="208"/>
    </location>
</feature>
<evidence type="ECO:0000256" key="1">
    <source>
        <dbReference type="SAM" id="MobiDB-lite"/>
    </source>
</evidence>